<dbReference type="PANTHER" id="PTHR23022">
    <property type="entry name" value="TRANSPOSABLE ELEMENT-RELATED"/>
    <property type="match status" value="1"/>
</dbReference>
<dbReference type="PANTHER" id="PTHR23022:SF129">
    <property type="entry name" value="TRANSPOSABLE ELEMENT TC3 TRANSPOSASE"/>
    <property type="match status" value="1"/>
</dbReference>
<feature type="domain" description="Tc1-like transposase DDE" evidence="2">
    <location>
        <begin position="11"/>
        <end position="122"/>
    </location>
</feature>
<evidence type="ECO:0000313" key="3">
    <source>
        <dbReference type="EMBL" id="CDF33089.1"/>
    </source>
</evidence>
<dbReference type="RefSeq" id="XP_005712892.1">
    <property type="nucleotide sequence ID" value="XM_005712835.1"/>
</dbReference>
<dbReference type="AlphaFoldDB" id="R7Q4Z6"/>
<dbReference type="OMA" id="DIVIMEA"/>
<dbReference type="GO" id="GO:0003676">
    <property type="term" value="F:nucleic acid binding"/>
    <property type="evidence" value="ECO:0007669"/>
    <property type="project" value="InterPro"/>
</dbReference>
<dbReference type="STRING" id="2769.R7Q4Z6"/>
<name>R7Q4Z6_CHOCR</name>
<evidence type="ECO:0000256" key="1">
    <source>
        <dbReference type="SAM" id="Phobius"/>
    </source>
</evidence>
<dbReference type="Pfam" id="PF13358">
    <property type="entry name" value="DDE_3"/>
    <property type="match status" value="1"/>
</dbReference>
<gene>
    <name evidence="3" type="ORF">CHC_T00001715001</name>
</gene>
<evidence type="ECO:0000313" key="4">
    <source>
        <dbReference type="Proteomes" id="UP000012073"/>
    </source>
</evidence>
<dbReference type="InterPro" id="IPR052338">
    <property type="entry name" value="Transposase_5"/>
</dbReference>
<sequence length="163" mass="18364">MFSKRQNGGFSVMVWGAISLYGVSPLIFMDGREDSIKYVGVIRSGLLPFASEVFGEAQRWFYQQDNAPIHTSRFIRSCLSEHAIYTLPWPPKSPDINIIENVGGVMARMVYARGKHYPNVQDLKVAIEEAWSTVGSELLLTLYKSLTRRMHAVMDARGGATKY</sequence>
<proteinExistence type="predicted"/>
<dbReference type="Gene3D" id="3.30.420.10">
    <property type="entry name" value="Ribonuclease H-like superfamily/Ribonuclease H"/>
    <property type="match status" value="1"/>
</dbReference>
<feature type="transmembrane region" description="Helical" evidence="1">
    <location>
        <begin position="12"/>
        <end position="29"/>
    </location>
</feature>
<dbReference type="GeneID" id="17320628"/>
<dbReference type="InterPro" id="IPR036397">
    <property type="entry name" value="RNaseH_sf"/>
</dbReference>
<keyword evidence="4" id="KW-1185">Reference proteome</keyword>
<dbReference type="PhylomeDB" id="R7Q4Z6"/>
<keyword evidence="1" id="KW-0472">Membrane</keyword>
<dbReference type="EMBL" id="HG001633">
    <property type="protein sequence ID" value="CDF33089.1"/>
    <property type="molecule type" value="Genomic_DNA"/>
</dbReference>
<reference evidence="4" key="1">
    <citation type="journal article" date="2013" name="Proc. Natl. Acad. Sci. U.S.A.">
        <title>Genome structure and metabolic features in the red seaweed Chondrus crispus shed light on evolution of the Archaeplastida.</title>
        <authorList>
            <person name="Collen J."/>
            <person name="Porcel B."/>
            <person name="Carre W."/>
            <person name="Ball S.G."/>
            <person name="Chaparro C."/>
            <person name="Tonon T."/>
            <person name="Barbeyron T."/>
            <person name="Michel G."/>
            <person name="Noel B."/>
            <person name="Valentin K."/>
            <person name="Elias M."/>
            <person name="Artiguenave F."/>
            <person name="Arun A."/>
            <person name="Aury J.M."/>
            <person name="Barbosa-Neto J.F."/>
            <person name="Bothwell J.H."/>
            <person name="Bouget F.Y."/>
            <person name="Brillet L."/>
            <person name="Cabello-Hurtado F."/>
            <person name="Capella-Gutierrez S."/>
            <person name="Charrier B."/>
            <person name="Cladiere L."/>
            <person name="Cock J.M."/>
            <person name="Coelho S.M."/>
            <person name="Colleoni C."/>
            <person name="Czjzek M."/>
            <person name="Da Silva C."/>
            <person name="Delage L."/>
            <person name="Denoeud F."/>
            <person name="Deschamps P."/>
            <person name="Dittami S.M."/>
            <person name="Gabaldon T."/>
            <person name="Gachon C.M."/>
            <person name="Groisillier A."/>
            <person name="Herve C."/>
            <person name="Jabbari K."/>
            <person name="Katinka M."/>
            <person name="Kloareg B."/>
            <person name="Kowalczyk N."/>
            <person name="Labadie K."/>
            <person name="Leblanc C."/>
            <person name="Lopez P.J."/>
            <person name="McLachlan D.H."/>
            <person name="Meslet-Cladiere L."/>
            <person name="Moustafa A."/>
            <person name="Nehr Z."/>
            <person name="Nyvall Collen P."/>
            <person name="Panaud O."/>
            <person name="Partensky F."/>
            <person name="Poulain J."/>
            <person name="Rensing S.A."/>
            <person name="Rousvoal S."/>
            <person name="Samson G."/>
            <person name="Symeonidi A."/>
            <person name="Weissenbach J."/>
            <person name="Zambounis A."/>
            <person name="Wincker P."/>
            <person name="Boyen C."/>
        </authorList>
    </citation>
    <scope>NUCLEOTIDE SEQUENCE [LARGE SCALE GENOMIC DNA]</scope>
    <source>
        <strain evidence="4">cv. Stackhouse</strain>
    </source>
</reference>
<dbReference type="OrthoDB" id="6748180at2759"/>
<dbReference type="KEGG" id="ccp:CHC_T00001715001"/>
<organism evidence="3 4">
    <name type="scientific">Chondrus crispus</name>
    <name type="common">Carrageen Irish moss</name>
    <name type="synonym">Polymorpha crispa</name>
    <dbReference type="NCBI Taxonomy" id="2769"/>
    <lineage>
        <taxon>Eukaryota</taxon>
        <taxon>Rhodophyta</taxon>
        <taxon>Florideophyceae</taxon>
        <taxon>Rhodymeniophycidae</taxon>
        <taxon>Gigartinales</taxon>
        <taxon>Gigartinaceae</taxon>
        <taxon>Chondrus</taxon>
    </lineage>
</organism>
<protein>
    <recommendedName>
        <fullName evidence="2">Tc1-like transposase DDE domain-containing protein</fullName>
    </recommendedName>
</protein>
<keyword evidence="1" id="KW-1133">Transmembrane helix</keyword>
<dbReference type="Gramene" id="CDF33089">
    <property type="protein sequence ID" value="CDF33089"/>
    <property type="gene ID" value="CHC_T00001715001"/>
</dbReference>
<keyword evidence="1" id="KW-0812">Transmembrane</keyword>
<dbReference type="InterPro" id="IPR038717">
    <property type="entry name" value="Tc1-like_DDE_dom"/>
</dbReference>
<evidence type="ECO:0000259" key="2">
    <source>
        <dbReference type="Pfam" id="PF13358"/>
    </source>
</evidence>
<dbReference type="Proteomes" id="UP000012073">
    <property type="component" value="Unassembled WGS sequence"/>
</dbReference>
<accession>R7Q4Z6</accession>